<dbReference type="EMBL" id="MW762687">
    <property type="protein sequence ID" value="QVJ99683.1"/>
    <property type="molecule type" value="Genomic_DNA"/>
</dbReference>
<comment type="subunit">
    <text evidence="5">In plastids the minimal PEP RNA polymerase catalytic core is composed of four subunits: alpha, beta, beta', and beta''. When a (nuclear-encoded) sigma factor is associated with the core the holoenzyme is formed, which can initiate transcription.</text>
</comment>
<feature type="region of interest" description="Alpha N-terminal domain (alpha-NTD)" evidence="5">
    <location>
        <begin position="1"/>
        <end position="233"/>
    </location>
</feature>
<dbReference type="RefSeq" id="YP_010185339.1">
    <property type="nucleotide sequence ID" value="NC_058314.1"/>
</dbReference>
<dbReference type="SMART" id="SM00662">
    <property type="entry name" value="RPOLD"/>
    <property type="match status" value="1"/>
</dbReference>
<feature type="domain" description="DNA-directed RNA polymerase RpoA/D/Rpb3-type" evidence="6">
    <location>
        <begin position="20"/>
        <end position="228"/>
    </location>
</feature>
<dbReference type="CDD" id="cd06928">
    <property type="entry name" value="RNAP_alpha_NTD"/>
    <property type="match status" value="1"/>
</dbReference>
<keyword evidence="7" id="KW-0934">Plastid</keyword>
<protein>
    <recommendedName>
        <fullName evidence="5">DNA-directed RNA polymerase subunit alpha</fullName>
        <shortName evidence="5">PEP</shortName>
        <ecNumber evidence="5">2.7.7.6</ecNumber>
    </recommendedName>
    <alternativeName>
        <fullName evidence="5">Plastid-encoded RNA polymerase subunit alpha</fullName>
        <shortName evidence="5">RNA polymerase subunit alpha</shortName>
    </alternativeName>
</protein>
<evidence type="ECO:0000256" key="2">
    <source>
        <dbReference type="ARBA" id="ARBA00022679"/>
    </source>
</evidence>
<dbReference type="GO" id="GO:0006351">
    <property type="term" value="P:DNA-templated transcription"/>
    <property type="evidence" value="ECO:0007669"/>
    <property type="project" value="UniProtKB-UniRule"/>
</dbReference>
<evidence type="ECO:0000256" key="4">
    <source>
        <dbReference type="ARBA" id="ARBA00048552"/>
    </source>
</evidence>
<evidence type="ECO:0000256" key="3">
    <source>
        <dbReference type="ARBA" id="ARBA00022695"/>
    </source>
</evidence>
<organism evidence="7">
    <name type="scientific">Ishige okamurae</name>
    <dbReference type="NCBI Taxonomy" id="233772"/>
    <lineage>
        <taxon>Eukaryota</taxon>
        <taxon>Sar</taxon>
        <taxon>Stramenopiles</taxon>
        <taxon>Ochrophyta</taxon>
        <taxon>PX clade</taxon>
        <taxon>Phaeophyceae</taxon>
        <taxon>Ectocarpales</taxon>
        <taxon>Ishigeaceae</taxon>
        <taxon>Ishige</taxon>
    </lineage>
</organism>
<dbReference type="GO" id="GO:0003677">
    <property type="term" value="F:DNA binding"/>
    <property type="evidence" value="ECO:0007669"/>
    <property type="project" value="UniProtKB-UniRule"/>
</dbReference>
<dbReference type="InterPro" id="IPR011260">
    <property type="entry name" value="RNAP_asu_C"/>
</dbReference>
<dbReference type="EC" id="2.7.7.6" evidence="5"/>
<comment type="catalytic activity">
    <reaction evidence="4 5">
        <text>RNA(n) + a ribonucleoside 5'-triphosphate = RNA(n+1) + diphosphate</text>
        <dbReference type="Rhea" id="RHEA:21248"/>
        <dbReference type="Rhea" id="RHEA-COMP:14527"/>
        <dbReference type="Rhea" id="RHEA-COMP:17342"/>
        <dbReference type="ChEBI" id="CHEBI:33019"/>
        <dbReference type="ChEBI" id="CHEBI:61557"/>
        <dbReference type="ChEBI" id="CHEBI:140395"/>
        <dbReference type="EC" id="2.7.7.6"/>
    </reaction>
</comment>
<evidence type="ECO:0000256" key="1">
    <source>
        <dbReference type="ARBA" id="ARBA00007123"/>
    </source>
</evidence>
<dbReference type="HAMAP" id="MF_00059">
    <property type="entry name" value="RNApol_bact_RpoA"/>
    <property type="match status" value="1"/>
</dbReference>
<dbReference type="Pfam" id="PF01000">
    <property type="entry name" value="RNA_pol_A_bac"/>
    <property type="match status" value="1"/>
</dbReference>
<dbReference type="InterPro" id="IPR011773">
    <property type="entry name" value="DNA-dir_RpoA"/>
</dbReference>
<dbReference type="InterPro" id="IPR011263">
    <property type="entry name" value="DNA-dir_RNA_pol_RpoA/D/Rpb3"/>
</dbReference>
<dbReference type="NCBIfam" id="TIGR02027">
    <property type="entry name" value="rpoA"/>
    <property type="match status" value="1"/>
</dbReference>
<name>A0A8E5XRJ1_9PHAE</name>
<sequence length="316" mass="35716">MTDFQFNCIEEDAKTPTDSFGRFVFKPLDVGDGVTIGNLLRRVLLSSLSGLRITAVRIANVNNEFASIEGVREDTLEILLNLKEIIFRSKNIGSGWGRLKVQGPAVVTANSLDLPPEVELVNPFAHLLTISDDSIIELEVRLEWGKSYVLAEDQKIEGPSDLIPIDSNFMPVRKMNYYVKPLFSKDNVDEKKEQVFFDVWTNGTVTPKESIAQATDISLDWLTAIQKMLSSLSKEIQEENKMVPEFPPKQGKAKTPLEELNLSTRAYRSLKKADINFLEELVQYPIGDLKKIRNFGRKSLDEIMEKVSTLYNISLN</sequence>
<reference evidence="7" key="1">
    <citation type="submission" date="2021-03" db="EMBL/GenBank/DDBJ databases">
        <title>The complete chloroplast genome of Ishige okamurae.</title>
        <authorList>
            <person name="Wang X."/>
        </authorList>
    </citation>
    <scope>NUCLEOTIDE SEQUENCE</scope>
</reference>
<accession>A0A8E5XRJ1</accession>
<dbReference type="Pfam" id="PF01193">
    <property type="entry name" value="RNA_pol_L"/>
    <property type="match status" value="1"/>
</dbReference>
<keyword evidence="2 5" id="KW-0808">Transferase</keyword>
<gene>
    <name evidence="5 7" type="primary">rpoA</name>
</gene>
<comment type="function">
    <text evidence="5">DNA-dependent RNA polymerase catalyzes the transcription of DNA into RNA using the four ribonucleoside triphosphates as substrates.</text>
</comment>
<comment type="subcellular location">
    <subcellularLocation>
        <location evidence="5">Plastid</location>
        <location evidence="5">Chloroplast</location>
    </subcellularLocation>
</comment>
<comment type="similarity">
    <text evidence="1 5">Belongs to the RNA polymerase alpha chain family.</text>
</comment>
<dbReference type="GeneID" id="68216545"/>
<dbReference type="AlphaFoldDB" id="A0A8E5XRJ1"/>
<dbReference type="NCBIfam" id="NF003519">
    <property type="entry name" value="PRK05182.2-5"/>
    <property type="match status" value="1"/>
</dbReference>
<comment type="domain">
    <text evidence="5">The N-terminal domain is essential for RNAP assembly and basal transcription, whereas the C-terminal domain is involved in interaction with transcriptional regulators and with upstream promoter elements.</text>
</comment>
<dbReference type="GO" id="GO:0003899">
    <property type="term" value="F:DNA-directed RNA polymerase activity"/>
    <property type="evidence" value="ECO:0007669"/>
    <property type="project" value="UniProtKB-UniRule"/>
</dbReference>
<proteinExistence type="inferred from homology"/>
<feature type="region of interest" description="Alpha C-terminal domain (alpha-CTD)" evidence="5">
    <location>
        <begin position="242"/>
        <end position="316"/>
    </location>
</feature>
<keyword evidence="5" id="KW-0240">DNA-directed RNA polymerase</keyword>
<keyword evidence="5" id="KW-0804">Transcription</keyword>
<keyword evidence="3 5" id="KW-0548">Nucleotidyltransferase</keyword>
<dbReference type="GO" id="GO:0000428">
    <property type="term" value="C:DNA-directed RNA polymerase complex"/>
    <property type="evidence" value="ECO:0007669"/>
    <property type="project" value="UniProtKB-KW"/>
</dbReference>
<keyword evidence="7" id="KW-0150">Chloroplast</keyword>
<dbReference type="GO" id="GO:0046983">
    <property type="term" value="F:protein dimerization activity"/>
    <property type="evidence" value="ECO:0007669"/>
    <property type="project" value="InterPro"/>
</dbReference>
<dbReference type="InterPro" id="IPR011262">
    <property type="entry name" value="DNA-dir_RNA_pol_insert"/>
</dbReference>
<dbReference type="GO" id="GO:0009507">
    <property type="term" value="C:chloroplast"/>
    <property type="evidence" value="ECO:0007669"/>
    <property type="project" value="UniProtKB-SubCell"/>
</dbReference>
<geneLocation type="chloroplast" evidence="7"/>
<evidence type="ECO:0000259" key="6">
    <source>
        <dbReference type="SMART" id="SM00662"/>
    </source>
</evidence>
<dbReference type="Pfam" id="PF03118">
    <property type="entry name" value="RNA_pol_A_CTD"/>
    <property type="match status" value="1"/>
</dbReference>
<evidence type="ECO:0000313" key="7">
    <source>
        <dbReference type="EMBL" id="QVJ99683.1"/>
    </source>
</evidence>
<evidence type="ECO:0000256" key="5">
    <source>
        <dbReference type="HAMAP-Rule" id="MF_00059"/>
    </source>
</evidence>